<dbReference type="InterPro" id="IPR013520">
    <property type="entry name" value="Ribonucl_H"/>
</dbReference>
<keyword evidence="7" id="KW-0347">Helicase</keyword>
<gene>
    <name evidence="7" type="ORF">J2Z44_000700</name>
</gene>
<dbReference type="InterPro" id="IPR006555">
    <property type="entry name" value="ATP-dep_Helicase_C"/>
</dbReference>
<protein>
    <submittedName>
        <fullName evidence="7">ATP-dependent DNA helicase DinG</fullName>
        <ecNumber evidence="7">3.6.4.12</ecNumber>
    </submittedName>
</protein>
<dbReference type="CDD" id="cd06127">
    <property type="entry name" value="DEDDh"/>
    <property type="match status" value="1"/>
</dbReference>
<reference evidence="7 8" key="1">
    <citation type="submission" date="2021-03" db="EMBL/GenBank/DDBJ databases">
        <title>Genomic Encyclopedia of Type Strains, Phase IV (KMG-IV): sequencing the most valuable type-strain genomes for metagenomic binning, comparative biology and taxonomic classification.</title>
        <authorList>
            <person name="Goeker M."/>
        </authorList>
    </citation>
    <scope>NUCLEOTIDE SEQUENCE [LARGE SCALE GENOMIC DNA]</scope>
    <source>
        <strain evidence="7 8">DSM 28650</strain>
    </source>
</reference>
<evidence type="ECO:0000313" key="7">
    <source>
        <dbReference type="EMBL" id="MBP2020916.1"/>
    </source>
</evidence>
<evidence type="ECO:0000256" key="3">
    <source>
        <dbReference type="ARBA" id="ARBA00022840"/>
    </source>
</evidence>
<dbReference type="EMBL" id="JAGGLL010000004">
    <property type="protein sequence ID" value="MBP2020916.1"/>
    <property type="molecule type" value="Genomic_DNA"/>
</dbReference>
<dbReference type="PROSITE" id="PS51193">
    <property type="entry name" value="HELICASE_ATP_BIND_2"/>
    <property type="match status" value="1"/>
</dbReference>
<keyword evidence="1" id="KW-0547">Nucleotide-binding</keyword>
<sequence length="1007" mass="117418">MKPYSLLNNVIFLDIETTGIDPYSDRIIEIGAIKIKGGKVTEFSTLVNPKRQVPLNILDLCKDLSLEEIKQARPIEAIMKEFLIFIEDLPLICHNASFERSFLKISNEFLDSMELAAILYPELSEFNLQYLIKKFLPNSREESHRGLSDSKDTLEVLNYMLSSFYIENGYALPMSILELEKWNWYKYLTSLKTEEVNYFINDKWKNNTKPKTQLNLSFALKDYEKLFKSQDIWQRRGSSYTERPQQIEASKYMRQGLQQGNITIMEAPTGLGKSLAYILPASIYTYLNRDSGEDKVIISTNTKGLQSQLVEKDIPNLLDTLNLSDEVNYTLIKGKVNYFCIDRFMEIEYPKDMDALLGYTYIRRYIREKGLGDIEHINYGIKKVFNLEDLIPESNCDSDLCDVNTCRFKEECFYAGKVRELKEAQLVVVNHSLLLKWPYKAILPIKNIVIDEAHNLSKEAYDAFENDLVSENLITYLDEIYNKEAKKGYLLYLLKKSNIKTLPIEDIERNLQICFKTINRVGDSLERYIRRFNISTEYNVKEQLIIDDYQHREICFSLKELRENINTLNLYLEKAVTVLKDISSLEGDKRLKMLAEKIEGINGYISLIEDMVEQKKKDYCYYFEVDKNLRWWKISSIPLDVSSIFYDKVLSEIKSCAFISATLATDRGYGRFRNTLGIDIAKSQNKKIVEVQPIKPVFNYSKRSAIYAPDILCGEASENFVNKMKEFVLALIKEIEGNILILFTSKKRLNSFRKEAAGELNALGVRLIESKRDIQKLKSRDHRYVFIGSKGFFEGVDIPGDAMNTVILDKMPNINSREPFFKALIENELSKGKSYWQAYENINFPIVSIDLKQIYGRLIRTEYDYGALFILDKFNNQESKNTTVKKVERLIYGVPIIRSNLTSTLKDLRIRTLRWKIMNLFKILGEVKEELKLEVRELQKGNTFESAISIEKFINDYLKQEYEKRKLFWDINIKINNAFKVEINKEEIGLGANKEKVSKYFKDIMRQ</sequence>
<dbReference type="InterPro" id="IPR012337">
    <property type="entry name" value="RNaseH-like_sf"/>
</dbReference>
<dbReference type="SMART" id="SM00491">
    <property type="entry name" value="HELICc2"/>
    <property type="match status" value="1"/>
</dbReference>
<dbReference type="RefSeq" id="WP_021283380.1">
    <property type="nucleotide sequence ID" value="NZ_JAGGLL010000004.1"/>
</dbReference>
<comment type="similarity">
    <text evidence="4">Belongs to the helicase family. DinG subfamily.</text>
</comment>
<accession>A0ABS4K0X0</accession>
<comment type="caution">
    <text evidence="7">The sequence shown here is derived from an EMBL/GenBank/DDBJ whole genome shotgun (WGS) entry which is preliminary data.</text>
</comment>
<evidence type="ECO:0000313" key="8">
    <source>
        <dbReference type="Proteomes" id="UP001519308"/>
    </source>
</evidence>
<dbReference type="Gene3D" id="3.30.420.10">
    <property type="entry name" value="Ribonuclease H-like superfamily/Ribonuclease H"/>
    <property type="match status" value="1"/>
</dbReference>
<dbReference type="GO" id="GO:0003678">
    <property type="term" value="F:DNA helicase activity"/>
    <property type="evidence" value="ECO:0007669"/>
    <property type="project" value="UniProtKB-EC"/>
</dbReference>
<name>A0ABS4K0X0_9CLOT</name>
<dbReference type="PROSITE" id="PS51259">
    <property type="entry name" value="MHD2"/>
    <property type="match status" value="1"/>
</dbReference>
<dbReference type="PANTHER" id="PTHR11472:SF34">
    <property type="entry name" value="REGULATOR OF TELOMERE ELONGATION HELICASE 1"/>
    <property type="match status" value="1"/>
</dbReference>
<dbReference type="Proteomes" id="UP001519308">
    <property type="component" value="Unassembled WGS sequence"/>
</dbReference>
<dbReference type="GO" id="GO:0016787">
    <property type="term" value="F:hydrolase activity"/>
    <property type="evidence" value="ECO:0007669"/>
    <property type="project" value="UniProtKB-KW"/>
</dbReference>
<dbReference type="SMART" id="SM00487">
    <property type="entry name" value="DEXDc"/>
    <property type="match status" value="1"/>
</dbReference>
<dbReference type="SUPFAM" id="SSF52540">
    <property type="entry name" value="P-loop containing nucleoside triphosphate hydrolases"/>
    <property type="match status" value="1"/>
</dbReference>
<dbReference type="Gene3D" id="3.40.50.300">
    <property type="entry name" value="P-loop containing nucleotide triphosphate hydrolases"/>
    <property type="match status" value="2"/>
</dbReference>
<keyword evidence="8" id="KW-1185">Reference proteome</keyword>
<evidence type="ECO:0000256" key="1">
    <source>
        <dbReference type="ARBA" id="ARBA00022741"/>
    </source>
</evidence>
<dbReference type="PANTHER" id="PTHR11472">
    <property type="entry name" value="DNA REPAIR DEAD HELICASE RAD3/XP-D SUBFAMILY MEMBER"/>
    <property type="match status" value="1"/>
</dbReference>
<evidence type="ECO:0000259" key="5">
    <source>
        <dbReference type="PROSITE" id="PS51193"/>
    </source>
</evidence>
<proteinExistence type="inferred from homology"/>
<dbReference type="Pfam" id="PF00929">
    <property type="entry name" value="RNase_T"/>
    <property type="match status" value="1"/>
</dbReference>
<dbReference type="SMART" id="SM00479">
    <property type="entry name" value="EXOIII"/>
    <property type="match status" value="1"/>
</dbReference>
<dbReference type="SUPFAM" id="SSF53098">
    <property type="entry name" value="Ribonuclease H-like"/>
    <property type="match status" value="1"/>
</dbReference>
<dbReference type="InterPro" id="IPR036397">
    <property type="entry name" value="RNaseH_sf"/>
</dbReference>
<evidence type="ECO:0000256" key="4">
    <source>
        <dbReference type="ARBA" id="ARBA00038058"/>
    </source>
</evidence>
<keyword evidence="2 7" id="KW-0378">Hydrolase</keyword>
<feature type="domain" description="MHD2" evidence="6">
    <location>
        <begin position="72"/>
        <end position="203"/>
    </location>
</feature>
<dbReference type="InterPro" id="IPR014772">
    <property type="entry name" value="Munc13_dom-2"/>
</dbReference>
<dbReference type="EC" id="3.6.4.12" evidence="7"/>
<dbReference type="InterPro" id="IPR014013">
    <property type="entry name" value="Helic_SF1/SF2_ATP-bd_DinG/Rad3"/>
</dbReference>
<feature type="domain" description="Helicase ATP-binding" evidence="5">
    <location>
        <begin position="232"/>
        <end position="497"/>
    </location>
</feature>
<keyword evidence="3" id="KW-0067">ATP-binding</keyword>
<dbReference type="InterPro" id="IPR014001">
    <property type="entry name" value="Helicase_ATP-bd"/>
</dbReference>
<dbReference type="InterPro" id="IPR027417">
    <property type="entry name" value="P-loop_NTPase"/>
</dbReference>
<evidence type="ECO:0000259" key="6">
    <source>
        <dbReference type="PROSITE" id="PS51259"/>
    </source>
</evidence>
<organism evidence="7 8">
    <name type="scientific">Clostridium punense</name>
    <dbReference type="NCBI Taxonomy" id="1054297"/>
    <lineage>
        <taxon>Bacteria</taxon>
        <taxon>Bacillati</taxon>
        <taxon>Bacillota</taxon>
        <taxon>Clostridia</taxon>
        <taxon>Eubacteriales</taxon>
        <taxon>Clostridiaceae</taxon>
        <taxon>Clostridium</taxon>
    </lineage>
</organism>
<evidence type="ECO:0000256" key="2">
    <source>
        <dbReference type="ARBA" id="ARBA00022801"/>
    </source>
</evidence>
<dbReference type="Pfam" id="PF13307">
    <property type="entry name" value="Helicase_C_2"/>
    <property type="match status" value="1"/>
</dbReference>
<dbReference type="InterPro" id="IPR045028">
    <property type="entry name" value="DinG/Rad3-like"/>
</dbReference>